<gene>
    <name evidence="13" type="ORF">K489DRAFT_327383</name>
</gene>
<dbReference type="PANTHER" id="PTHR10625:SF10">
    <property type="entry name" value="HISTONE DEACETYLASE HDAC1"/>
    <property type="match status" value="1"/>
</dbReference>
<dbReference type="PRINTS" id="PR01271">
    <property type="entry name" value="HISDACETLASE"/>
</dbReference>
<dbReference type="InterPro" id="IPR037138">
    <property type="entry name" value="His_deacetylse_dom_sf"/>
</dbReference>
<comment type="similarity">
    <text evidence="9">Belongs to the histone deacetylase family. HD Type 1 subfamily.</text>
</comment>
<dbReference type="Pfam" id="PF00850">
    <property type="entry name" value="Hist_deacetyl"/>
    <property type="match status" value="1"/>
</dbReference>
<feature type="compositionally biased region" description="Low complexity" evidence="10">
    <location>
        <begin position="607"/>
        <end position="618"/>
    </location>
</feature>
<keyword evidence="3" id="KW-0678">Repressor</keyword>
<dbReference type="SUPFAM" id="SSF52768">
    <property type="entry name" value="Arginase/deacetylase"/>
    <property type="match status" value="1"/>
</dbReference>
<evidence type="ECO:0000313" key="13">
    <source>
        <dbReference type="RefSeq" id="XP_033455570.1"/>
    </source>
</evidence>
<keyword evidence="5" id="KW-0156">Chromatin regulator</keyword>
<proteinExistence type="inferred from homology"/>
<sequence>MKPHRIRMAHSLIMNYGLYKKLEIYRAKPASRHEMTQFHTDEYVDFLQRVTPDNMDSFTKEQGRYNVGDDCPVFDGLFEFCGISAGGSMEGAARLNRGKCDVAVNWAGGLHHAKKSEASGFCYINDIVLGILELLRFHPRVLYIDIDVHHGDGVEEAFYSTDRVMTVSFHKYGEYFPGTGELRDIGVGQGKHYSVNFPLRDGIDDKSYKGIFEPCINGVMEYYRPTAVVLQCGGDSLSGDRLGCFNLSMRGHANCVNHVKSFGLPTLILGGGGYTMRNVARTWAYETGQLVGQEMGVTLPFTDYYEYYSPDFELDVKPSNMDNANSPEYLQKISAQILENLKRTTTFAPSVQTQEVPREPIGMPFQNPDGEPETLDEQEDRLDDEEADAEESKDRRYNQRLWDKKTERDDEFEESDDEEMNEANGVKRQPGAQRRRGIMDYSNPHAPAEESGAGTPAGDTRSVNGDADEPMGDDPATGLGGASDTKEANAVVGEAILASKIESNDAPDEPLAATSAPPANDASSTNANANDEMQVDPPTAAASVAAEAGSNKGAETTADAIAAAPETTEAADSVKPDVEMEDSEPVAEKKQAEKDEGAAEREEENTTAEATTELAGAGHNASGPPAA</sequence>
<evidence type="ECO:0000256" key="9">
    <source>
        <dbReference type="ARBA" id="ARBA00061569"/>
    </source>
</evidence>
<dbReference type="Proteomes" id="UP000504637">
    <property type="component" value="Unplaced"/>
</dbReference>
<dbReference type="InterPro" id="IPR000286">
    <property type="entry name" value="HDACs"/>
</dbReference>
<reference evidence="13" key="2">
    <citation type="submission" date="2020-04" db="EMBL/GenBank/DDBJ databases">
        <authorList>
            <consortium name="NCBI Genome Project"/>
        </authorList>
    </citation>
    <scope>NUCLEOTIDE SEQUENCE</scope>
    <source>
        <strain evidence="13">CBS 342.82</strain>
    </source>
</reference>
<accession>A0A6J3LTC8</accession>
<dbReference type="PRINTS" id="PR01270">
    <property type="entry name" value="HDASUPER"/>
</dbReference>
<keyword evidence="4" id="KW-0378">Hydrolase</keyword>
<dbReference type="OrthoDB" id="1918432at2759"/>
<keyword evidence="6" id="KW-0805">Transcription regulation</keyword>
<feature type="domain" description="Histone deacetylase" evidence="11">
    <location>
        <begin position="1"/>
        <end position="289"/>
    </location>
</feature>
<evidence type="ECO:0000256" key="5">
    <source>
        <dbReference type="ARBA" id="ARBA00022853"/>
    </source>
</evidence>
<evidence type="ECO:0000256" key="10">
    <source>
        <dbReference type="SAM" id="MobiDB-lite"/>
    </source>
</evidence>
<feature type="compositionally biased region" description="Basic and acidic residues" evidence="10">
    <location>
        <begin position="390"/>
        <end position="408"/>
    </location>
</feature>
<feature type="region of interest" description="Disordered" evidence="10">
    <location>
        <begin position="348"/>
        <end position="487"/>
    </location>
</feature>
<evidence type="ECO:0000259" key="11">
    <source>
        <dbReference type="Pfam" id="PF00850"/>
    </source>
</evidence>
<dbReference type="InterPro" id="IPR003084">
    <property type="entry name" value="HDAC_I/II"/>
</dbReference>
<feature type="compositionally biased region" description="Acidic residues" evidence="10">
    <location>
        <begin position="409"/>
        <end position="421"/>
    </location>
</feature>
<feature type="compositionally biased region" description="Basic and acidic residues" evidence="10">
    <location>
        <begin position="586"/>
        <end position="600"/>
    </location>
</feature>
<feature type="compositionally biased region" description="Low complexity" evidence="10">
    <location>
        <begin position="512"/>
        <end position="531"/>
    </location>
</feature>
<reference evidence="13" key="3">
    <citation type="submission" date="2025-08" db="UniProtKB">
        <authorList>
            <consortium name="RefSeq"/>
        </authorList>
    </citation>
    <scope>IDENTIFICATION</scope>
    <source>
        <strain evidence="13">CBS 342.82</strain>
    </source>
</reference>
<dbReference type="EC" id="3.5.1.98" evidence="2"/>
<dbReference type="GO" id="GO:0032221">
    <property type="term" value="C:Rpd3S complex"/>
    <property type="evidence" value="ECO:0007669"/>
    <property type="project" value="UniProtKB-ARBA"/>
</dbReference>
<dbReference type="Gene3D" id="3.40.800.20">
    <property type="entry name" value="Histone deacetylase domain"/>
    <property type="match status" value="1"/>
</dbReference>
<evidence type="ECO:0000256" key="3">
    <source>
        <dbReference type="ARBA" id="ARBA00022491"/>
    </source>
</evidence>
<evidence type="ECO:0000256" key="6">
    <source>
        <dbReference type="ARBA" id="ARBA00023015"/>
    </source>
</evidence>
<organism evidence="13">
    <name type="scientific">Dissoconium aciculare CBS 342.82</name>
    <dbReference type="NCBI Taxonomy" id="1314786"/>
    <lineage>
        <taxon>Eukaryota</taxon>
        <taxon>Fungi</taxon>
        <taxon>Dikarya</taxon>
        <taxon>Ascomycota</taxon>
        <taxon>Pezizomycotina</taxon>
        <taxon>Dothideomycetes</taxon>
        <taxon>Dothideomycetidae</taxon>
        <taxon>Mycosphaerellales</taxon>
        <taxon>Dissoconiaceae</taxon>
        <taxon>Dissoconium</taxon>
    </lineage>
</organism>
<dbReference type="RefSeq" id="XP_033455570.1">
    <property type="nucleotide sequence ID" value="XM_033601987.1"/>
</dbReference>
<comment type="subcellular location">
    <subcellularLocation>
        <location evidence="1">Nucleus</location>
    </subcellularLocation>
</comment>
<keyword evidence="8" id="KW-0539">Nucleus</keyword>
<evidence type="ECO:0000256" key="7">
    <source>
        <dbReference type="ARBA" id="ARBA00023163"/>
    </source>
</evidence>
<protein>
    <recommendedName>
        <fullName evidence="2">histone deacetylase</fullName>
        <ecNumber evidence="2">3.5.1.98</ecNumber>
    </recommendedName>
</protein>
<name>A0A6J3LTC8_9PEZI</name>
<evidence type="ECO:0000256" key="8">
    <source>
        <dbReference type="ARBA" id="ARBA00023242"/>
    </source>
</evidence>
<dbReference type="InterPro" id="IPR023696">
    <property type="entry name" value="Ureohydrolase_dom_sf"/>
</dbReference>
<dbReference type="GO" id="GO:0031507">
    <property type="term" value="P:heterochromatin formation"/>
    <property type="evidence" value="ECO:0007669"/>
    <property type="project" value="TreeGrafter"/>
</dbReference>
<keyword evidence="12" id="KW-1185">Reference proteome</keyword>
<dbReference type="GeneID" id="54359787"/>
<dbReference type="FunFam" id="3.40.800.20:FF:000001">
    <property type="entry name" value="Histone deacetylase"/>
    <property type="match status" value="1"/>
</dbReference>
<dbReference type="InterPro" id="IPR023801">
    <property type="entry name" value="His_deacetylse_dom"/>
</dbReference>
<dbReference type="GO" id="GO:0141221">
    <property type="term" value="F:histone deacetylase activity, hydrolytic mechanism"/>
    <property type="evidence" value="ECO:0007669"/>
    <property type="project" value="UniProtKB-EC"/>
</dbReference>
<evidence type="ECO:0000256" key="4">
    <source>
        <dbReference type="ARBA" id="ARBA00022801"/>
    </source>
</evidence>
<keyword evidence="7" id="KW-0804">Transcription</keyword>
<evidence type="ECO:0000313" key="12">
    <source>
        <dbReference type="Proteomes" id="UP000504637"/>
    </source>
</evidence>
<dbReference type="PANTHER" id="PTHR10625">
    <property type="entry name" value="HISTONE DEACETYLASE HDAC1-RELATED"/>
    <property type="match status" value="1"/>
</dbReference>
<evidence type="ECO:0000256" key="2">
    <source>
        <dbReference type="ARBA" id="ARBA00012111"/>
    </source>
</evidence>
<feature type="compositionally biased region" description="Acidic residues" evidence="10">
    <location>
        <begin position="370"/>
        <end position="389"/>
    </location>
</feature>
<evidence type="ECO:0000256" key="1">
    <source>
        <dbReference type="ARBA" id="ARBA00004123"/>
    </source>
</evidence>
<reference evidence="13" key="1">
    <citation type="submission" date="2020-01" db="EMBL/GenBank/DDBJ databases">
        <authorList>
            <consortium name="DOE Joint Genome Institute"/>
            <person name="Haridas S."/>
            <person name="Albert R."/>
            <person name="Binder M."/>
            <person name="Bloem J."/>
            <person name="Labutti K."/>
            <person name="Salamov A."/>
            <person name="Andreopoulos B."/>
            <person name="Baker S.E."/>
            <person name="Barry K."/>
            <person name="Bills G."/>
            <person name="Bluhm B.H."/>
            <person name="Cannon C."/>
            <person name="Castanera R."/>
            <person name="Culley D.E."/>
            <person name="Daum C."/>
            <person name="Ezra D."/>
            <person name="Gonzalez J.B."/>
            <person name="Henrissat B."/>
            <person name="Kuo A."/>
            <person name="Liang C."/>
            <person name="Lipzen A."/>
            <person name="Lutzoni F."/>
            <person name="Magnuson J."/>
            <person name="Mondo S."/>
            <person name="Nolan M."/>
            <person name="Ohm R."/>
            <person name="Pangilinan J."/>
            <person name="Park H.-J."/>
            <person name="Ramirez L."/>
            <person name="Alfaro M."/>
            <person name="Sun H."/>
            <person name="Tritt A."/>
            <person name="Yoshinaga Y."/>
            <person name="Zwiers L.-H."/>
            <person name="Turgeon B.G."/>
            <person name="Goodwin S.B."/>
            <person name="Spatafora J.W."/>
            <person name="Crous P.W."/>
            <person name="Grigoriev I.V."/>
        </authorList>
    </citation>
    <scope>NUCLEOTIDE SEQUENCE</scope>
    <source>
        <strain evidence="13">CBS 342.82</strain>
    </source>
</reference>
<feature type="region of interest" description="Disordered" evidence="10">
    <location>
        <begin position="500"/>
        <end position="627"/>
    </location>
</feature>
<feature type="compositionally biased region" description="Low complexity" evidence="10">
    <location>
        <begin position="540"/>
        <end position="571"/>
    </location>
</feature>
<dbReference type="GO" id="GO:0033698">
    <property type="term" value="C:Rpd3L complex"/>
    <property type="evidence" value="ECO:0007669"/>
    <property type="project" value="UniProtKB-ARBA"/>
</dbReference>
<dbReference type="GO" id="GO:0070210">
    <property type="term" value="C:Rpd3L-Expanded complex"/>
    <property type="evidence" value="ECO:0007669"/>
    <property type="project" value="TreeGrafter"/>
</dbReference>
<dbReference type="AlphaFoldDB" id="A0A6J3LTC8"/>